<evidence type="ECO:0000256" key="2">
    <source>
        <dbReference type="ARBA" id="ARBA00023315"/>
    </source>
</evidence>
<evidence type="ECO:0000313" key="4">
    <source>
        <dbReference type="EMBL" id="OUS46415.1"/>
    </source>
</evidence>
<sequence length="193" mass="22087">MSRDDDEEEDDDDDATTTTTVIFRDLTAENKEDLRRLNQIIFPVRYTDKFYEDCARAGAATQLAYDKTGRELLGAIACRLEMDPTKNGARLYIMTLGVYAPHRDGRIGSRLLQHALNAASEDAFIHDVYLHVQTNNIQAIEFYERFGFERGEVLRNYYKRIDPPDAVVLRRDLGASWTRADPPGVTFERNFAA</sequence>
<dbReference type="eggNOG" id="KOG3138">
    <property type="taxonomic scope" value="Eukaryota"/>
</dbReference>
<dbReference type="GO" id="GO:0031415">
    <property type="term" value="C:NatA complex"/>
    <property type="evidence" value="ECO:0007669"/>
    <property type="project" value="TreeGrafter"/>
</dbReference>
<evidence type="ECO:0000259" key="3">
    <source>
        <dbReference type="PROSITE" id="PS51186"/>
    </source>
</evidence>
<dbReference type="SUPFAM" id="SSF55729">
    <property type="entry name" value="Acyl-CoA N-acyltransferases (Nat)"/>
    <property type="match status" value="1"/>
</dbReference>
<dbReference type="GO" id="GO:0007064">
    <property type="term" value="P:mitotic sister chromatid cohesion"/>
    <property type="evidence" value="ECO:0007669"/>
    <property type="project" value="TreeGrafter"/>
</dbReference>
<protein>
    <submittedName>
        <fullName evidence="4">Acyl-CoA N-acyltransferase</fullName>
    </submittedName>
</protein>
<organism evidence="4">
    <name type="scientific">Ostreococcus tauri</name>
    <name type="common">Marine green alga</name>
    <dbReference type="NCBI Taxonomy" id="70448"/>
    <lineage>
        <taxon>Eukaryota</taxon>
        <taxon>Viridiplantae</taxon>
        <taxon>Chlorophyta</taxon>
        <taxon>Mamiellophyceae</taxon>
        <taxon>Mamiellales</taxon>
        <taxon>Bathycoccaceae</taxon>
        <taxon>Ostreococcus</taxon>
    </lineage>
</organism>
<dbReference type="InterPro" id="IPR016181">
    <property type="entry name" value="Acyl_CoA_acyltransferase"/>
</dbReference>
<reference evidence="4" key="1">
    <citation type="submission" date="2017-04" db="EMBL/GenBank/DDBJ databases">
        <title>Population genomics of picophytoplankton unveils novel chromosome hypervariability.</title>
        <authorList>
            <consortium name="DOE Joint Genome Institute"/>
            <person name="Blanc-Mathieu R."/>
            <person name="Krasovec M."/>
            <person name="Hebrard M."/>
            <person name="Yau S."/>
            <person name="Desgranges E."/>
            <person name="Martin J."/>
            <person name="Schackwitz W."/>
            <person name="Kuo A."/>
            <person name="Salin G."/>
            <person name="Donnadieu C."/>
            <person name="Desdevises Y."/>
            <person name="Sanchez-Ferandin S."/>
            <person name="Moreau H."/>
            <person name="Rivals E."/>
            <person name="Grigoriev I.V."/>
            <person name="Grimsley N."/>
            <person name="Eyre-Walker A."/>
            <person name="Piganeau G."/>
        </authorList>
    </citation>
    <scope>NUCLEOTIDE SEQUENCE [LARGE SCALE GENOMIC DNA]</scope>
    <source>
        <strain evidence="4">RCC 1115</strain>
    </source>
</reference>
<proteinExistence type="predicted"/>
<feature type="domain" description="N-acetyltransferase" evidence="3">
    <location>
        <begin position="21"/>
        <end position="174"/>
    </location>
</feature>
<keyword evidence="1 4" id="KW-0808">Transferase</keyword>
<dbReference type="Pfam" id="PF00583">
    <property type="entry name" value="Acetyltransf_1"/>
    <property type="match status" value="1"/>
</dbReference>
<dbReference type="Proteomes" id="UP000195557">
    <property type="component" value="Unassembled WGS sequence"/>
</dbReference>
<accession>A0A1Y5IHH0</accession>
<gene>
    <name evidence="4" type="ORF">BE221DRAFT_146117</name>
</gene>
<dbReference type="GO" id="GO:0008080">
    <property type="term" value="F:N-acetyltransferase activity"/>
    <property type="evidence" value="ECO:0007669"/>
    <property type="project" value="TreeGrafter"/>
</dbReference>
<name>A0A1Y5IHH0_OSTTA</name>
<dbReference type="InterPro" id="IPR000182">
    <property type="entry name" value="GNAT_dom"/>
</dbReference>
<keyword evidence="2 4" id="KW-0012">Acyltransferase</keyword>
<dbReference type="EMBL" id="KZ155784">
    <property type="protein sequence ID" value="OUS46415.1"/>
    <property type="molecule type" value="Genomic_DNA"/>
</dbReference>
<dbReference type="Gene3D" id="3.40.630.30">
    <property type="match status" value="1"/>
</dbReference>
<dbReference type="InterPro" id="IPR051556">
    <property type="entry name" value="N-term/lysine_N-AcTrnsfr"/>
</dbReference>
<dbReference type="PANTHER" id="PTHR42919">
    <property type="entry name" value="N-ALPHA-ACETYLTRANSFERASE"/>
    <property type="match status" value="1"/>
</dbReference>
<dbReference type="CDD" id="cd04301">
    <property type="entry name" value="NAT_SF"/>
    <property type="match status" value="1"/>
</dbReference>
<dbReference type="PANTHER" id="PTHR42919:SF8">
    <property type="entry name" value="N-ALPHA-ACETYLTRANSFERASE 50"/>
    <property type="match status" value="1"/>
</dbReference>
<dbReference type="FunFam" id="3.40.630.30:FF:000006">
    <property type="entry name" value="Putative n-alpha-acetyltransferase 50"/>
    <property type="match status" value="1"/>
</dbReference>
<dbReference type="AlphaFoldDB" id="A0A1Y5IHH0"/>
<evidence type="ECO:0000256" key="1">
    <source>
        <dbReference type="ARBA" id="ARBA00022679"/>
    </source>
</evidence>
<dbReference type="PROSITE" id="PS51186">
    <property type="entry name" value="GNAT"/>
    <property type="match status" value="1"/>
</dbReference>